<sequence length="423" mass="48124">MKRSISGQRYTVWPMDIVSDYYLPLIVKIGDVMRLNVLQKTIIVLSSEKAANDLLDKRSGIYSDRPRFPMLEIFSASVLMEIAYGQHVVSDDDPYLQIANRLNTFIADVGMQGTHPVDVFPILQKLPPWFPGAWFIRYARDILPEFLQMQRYGFDQVREQMAKGTAKTSFLSLNLEDLSGEGEETEEELKRLELSSFHLYGGESNTESRMDTCHLYGSPFKAGGETTRSSIHTMFLAILLNPEAQKKAQEEIDKVIGSSRLPDFSDRESLPFVECLMYEILRWRPAAPLGLPHRLMCDDEYRGMLIPKGSTVITNIRSMTLDESTHRDPYDFFPERFLPQPLGFGEPRPTYVFGFGRRYLAESSTWIVLATLLAVFDISPAKDEEGNDIVPSGEFHTSLTSHPVPFECTIRPRSEVAKTLVIQ</sequence>
<dbReference type="SUPFAM" id="SSF48264">
    <property type="entry name" value="Cytochrome P450"/>
    <property type="match status" value="1"/>
</dbReference>
<evidence type="ECO:0000313" key="13">
    <source>
        <dbReference type="EMBL" id="KAJ3485901.1"/>
    </source>
</evidence>
<dbReference type="GO" id="GO:0020037">
    <property type="term" value="F:heme binding"/>
    <property type="evidence" value="ECO:0007669"/>
    <property type="project" value="InterPro"/>
</dbReference>
<comment type="caution">
    <text evidence="13">The sequence shown here is derived from an EMBL/GenBank/DDBJ whole genome shotgun (WGS) entry which is preliminary data.</text>
</comment>
<evidence type="ECO:0000256" key="3">
    <source>
        <dbReference type="ARBA" id="ARBA00005179"/>
    </source>
</evidence>
<evidence type="ECO:0000256" key="4">
    <source>
        <dbReference type="ARBA" id="ARBA00010617"/>
    </source>
</evidence>
<name>A0AAD5V4J1_9APHY</name>
<evidence type="ECO:0000256" key="7">
    <source>
        <dbReference type="ARBA" id="ARBA00022723"/>
    </source>
</evidence>
<evidence type="ECO:0000256" key="9">
    <source>
        <dbReference type="ARBA" id="ARBA00023002"/>
    </source>
</evidence>
<dbReference type="CDD" id="cd11065">
    <property type="entry name" value="CYP64-like"/>
    <property type="match status" value="1"/>
</dbReference>
<dbReference type="InterPro" id="IPR036396">
    <property type="entry name" value="Cyt_P450_sf"/>
</dbReference>
<evidence type="ECO:0000256" key="6">
    <source>
        <dbReference type="ARBA" id="ARBA00022692"/>
    </source>
</evidence>
<dbReference type="PRINTS" id="PR00463">
    <property type="entry name" value="EP450I"/>
</dbReference>
<gene>
    <name evidence="13" type="ORF">NLI96_g4622</name>
</gene>
<dbReference type="Gene3D" id="1.10.630.10">
    <property type="entry name" value="Cytochrome P450"/>
    <property type="match status" value="1"/>
</dbReference>
<dbReference type="EMBL" id="JANAWD010000138">
    <property type="protein sequence ID" value="KAJ3485901.1"/>
    <property type="molecule type" value="Genomic_DNA"/>
</dbReference>
<comment type="similarity">
    <text evidence="4">Belongs to the cytochrome P450 family.</text>
</comment>
<keyword evidence="12" id="KW-0472">Membrane</keyword>
<protein>
    <recommendedName>
        <fullName evidence="15">Cytochrome P450</fullName>
    </recommendedName>
</protein>
<organism evidence="13 14">
    <name type="scientific">Meripilus lineatus</name>
    <dbReference type="NCBI Taxonomy" id="2056292"/>
    <lineage>
        <taxon>Eukaryota</taxon>
        <taxon>Fungi</taxon>
        <taxon>Dikarya</taxon>
        <taxon>Basidiomycota</taxon>
        <taxon>Agaricomycotina</taxon>
        <taxon>Agaricomycetes</taxon>
        <taxon>Polyporales</taxon>
        <taxon>Meripilaceae</taxon>
        <taxon>Meripilus</taxon>
    </lineage>
</organism>
<evidence type="ECO:0008006" key="15">
    <source>
        <dbReference type="Google" id="ProtNLM"/>
    </source>
</evidence>
<evidence type="ECO:0000256" key="10">
    <source>
        <dbReference type="ARBA" id="ARBA00023004"/>
    </source>
</evidence>
<dbReference type="Pfam" id="PF00067">
    <property type="entry name" value="p450"/>
    <property type="match status" value="1"/>
</dbReference>
<keyword evidence="9" id="KW-0560">Oxidoreductase</keyword>
<dbReference type="AlphaFoldDB" id="A0AAD5V4J1"/>
<keyword evidence="8" id="KW-1133">Transmembrane helix</keyword>
<evidence type="ECO:0000256" key="1">
    <source>
        <dbReference type="ARBA" id="ARBA00001971"/>
    </source>
</evidence>
<keyword evidence="7" id="KW-0479">Metal-binding</keyword>
<dbReference type="PANTHER" id="PTHR46300">
    <property type="entry name" value="P450, PUTATIVE (EUROFUNG)-RELATED-RELATED"/>
    <property type="match status" value="1"/>
</dbReference>
<evidence type="ECO:0000256" key="11">
    <source>
        <dbReference type="ARBA" id="ARBA00023033"/>
    </source>
</evidence>
<dbReference type="GO" id="GO:0005506">
    <property type="term" value="F:iron ion binding"/>
    <property type="evidence" value="ECO:0007669"/>
    <property type="project" value="InterPro"/>
</dbReference>
<keyword evidence="5" id="KW-0349">Heme</keyword>
<proteinExistence type="inferred from homology"/>
<dbReference type="InterPro" id="IPR002401">
    <property type="entry name" value="Cyt_P450_E_grp-I"/>
</dbReference>
<dbReference type="GO" id="GO:0016705">
    <property type="term" value="F:oxidoreductase activity, acting on paired donors, with incorporation or reduction of molecular oxygen"/>
    <property type="evidence" value="ECO:0007669"/>
    <property type="project" value="InterPro"/>
</dbReference>
<accession>A0AAD5V4J1</accession>
<dbReference type="InterPro" id="IPR050364">
    <property type="entry name" value="Cytochrome_P450_fung"/>
</dbReference>
<keyword evidence="11" id="KW-0503">Monooxygenase</keyword>
<evidence type="ECO:0000313" key="14">
    <source>
        <dbReference type="Proteomes" id="UP001212997"/>
    </source>
</evidence>
<evidence type="ECO:0000256" key="5">
    <source>
        <dbReference type="ARBA" id="ARBA00022617"/>
    </source>
</evidence>
<evidence type="ECO:0000256" key="2">
    <source>
        <dbReference type="ARBA" id="ARBA00004167"/>
    </source>
</evidence>
<dbReference type="GO" id="GO:0016020">
    <property type="term" value="C:membrane"/>
    <property type="evidence" value="ECO:0007669"/>
    <property type="project" value="UniProtKB-SubCell"/>
</dbReference>
<evidence type="ECO:0000256" key="12">
    <source>
        <dbReference type="ARBA" id="ARBA00023136"/>
    </source>
</evidence>
<keyword evidence="6" id="KW-0812">Transmembrane</keyword>
<evidence type="ECO:0000256" key="8">
    <source>
        <dbReference type="ARBA" id="ARBA00022989"/>
    </source>
</evidence>
<dbReference type="Proteomes" id="UP001212997">
    <property type="component" value="Unassembled WGS sequence"/>
</dbReference>
<reference evidence="13" key="1">
    <citation type="submission" date="2022-07" db="EMBL/GenBank/DDBJ databases">
        <title>Genome Sequence of Physisporinus lineatus.</title>
        <authorList>
            <person name="Buettner E."/>
        </authorList>
    </citation>
    <scope>NUCLEOTIDE SEQUENCE</scope>
    <source>
        <strain evidence="13">VT162</strain>
    </source>
</reference>
<keyword evidence="10" id="KW-0408">Iron</keyword>
<keyword evidence="14" id="KW-1185">Reference proteome</keyword>
<comment type="cofactor">
    <cofactor evidence="1">
        <name>heme</name>
        <dbReference type="ChEBI" id="CHEBI:30413"/>
    </cofactor>
</comment>
<dbReference type="InterPro" id="IPR001128">
    <property type="entry name" value="Cyt_P450"/>
</dbReference>
<dbReference type="PANTHER" id="PTHR46300:SF7">
    <property type="entry name" value="P450, PUTATIVE (EUROFUNG)-RELATED"/>
    <property type="match status" value="1"/>
</dbReference>
<dbReference type="GO" id="GO:0004497">
    <property type="term" value="F:monooxygenase activity"/>
    <property type="evidence" value="ECO:0007669"/>
    <property type="project" value="UniProtKB-KW"/>
</dbReference>
<comment type="subcellular location">
    <subcellularLocation>
        <location evidence="2">Membrane</location>
        <topology evidence="2">Single-pass membrane protein</topology>
    </subcellularLocation>
</comment>
<comment type="pathway">
    <text evidence="3">Secondary metabolite biosynthesis.</text>
</comment>